<evidence type="ECO:0000256" key="3">
    <source>
        <dbReference type="ARBA" id="ARBA00022679"/>
    </source>
</evidence>
<dbReference type="InterPro" id="IPR000577">
    <property type="entry name" value="Carb_kinase_FGGY"/>
</dbReference>
<protein>
    <submittedName>
        <fullName evidence="10">Rhamnulokinase family protein</fullName>
    </submittedName>
</protein>
<dbReference type="PANTHER" id="PTHR43095:SF5">
    <property type="entry name" value="XYLULOSE KINASE"/>
    <property type="match status" value="1"/>
</dbReference>
<keyword evidence="4" id="KW-0547">Nucleotide-binding</keyword>
<keyword evidence="11" id="KW-1185">Reference proteome</keyword>
<dbReference type="Gene3D" id="3.30.420.40">
    <property type="match status" value="2"/>
</dbReference>
<keyword evidence="7" id="KW-0684">Rhamnose metabolism</keyword>
<comment type="caution">
    <text evidence="10">The sequence shown here is derived from an EMBL/GenBank/DDBJ whole genome shotgun (WGS) entry which is preliminary data.</text>
</comment>
<evidence type="ECO:0000256" key="5">
    <source>
        <dbReference type="ARBA" id="ARBA00022777"/>
    </source>
</evidence>
<evidence type="ECO:0000259" key="8">
    <source>
        <dbReference type="Pfam" id="PF00370"/>
    </source>
</evidence>
<gene>
    <name evidence="10" type="ORF">GCM10022384_29950</name>
</gene>
<accession>A0ABP7Q8A7</accession>
<evidence type="ECO:0000256" key="1">
    <source>
        <dbReference type="ARBA" id="ARBA00009156"/>
    </source>
</evidence>
<keyword evidence="6" id="KW-0067">ATP-binding</keyword>
<dbReference type="InterPro" id="IPR018484">
    <property type="entry name" value="FGGY_N"/>
</dbReference>
<keyword evidence="2" id="KW-0859">Xylose metabolism</keyword>
<evidence type="ECO:0000256" key="4">
    <source>
        <dbReference type="ARBA" id="ARBA00022741"/>
    </source>
</evidence>
<dbReference type="EMBL" id="BAABCQ010000049">
    <property type="protein sequence ID" value="GAA3978282.1"/>
    <property type="molecule type" value="Genomic_DNA"/>
</dbReference>
<evidence type="ECO:0000256" key="6">
    <source>
        <dbReference type="ARBA" id="ARBA00022840"/>
    </source>
</evidence>
<reference evidence="11" key="1">
    <citation type="journal article" date="2019" name="Int. J. Syst. Evol. Microbiol.">
        <title>The Global Catalogue of Microorganisms (GCM) 10K type strain sequencing project: providing services to taxonomists for standard genome sequencing and annotation.</title>
        <authorList>
            <consortium name="The Broad Institute Genomics Platform"/>
            <consortium name="The Broad Institute Genome Sequencing Center for Infectious Disease"/>
            <person name="Wu L."/>
            <person name="Ma J."/>
        </authorList>
    </citation>
    <scope>NUCLEOTIDE SEQUENCE [LARGE SCALE GENOMIC DNA]</scope>
    <source>
        <strain evidence="11">JCM 17027</strain>
    </source>
</reference>
<evidence type="ECO:0000256" key="2">
    <source>
        <dbReference type="ARBA" id="ARBA00022629"/>
    </source>
</evidence>
<sequence>MTTTPASSAFPSAFAAVDLGATSGRVILGRVGPDDLDLTEAHRFPNTPVRLPDGLHWNPLALFQGTVDGLREAARAGSVVSIGVDTWAVDYGLLDADGVLLGTPYHYRDSRTDDAAQQVWPRVGPEELYRITGLQHLPFNTVFQLASAAGTSQLDAARTLLLIPDLLVHWLTGTIGAEATNASTTGLFDARTGTWSGELLERLSIDPALLPPLRRPGDPAGTLLPHVAVHTGLDASTPVVTVASHDTASAVAAVPATGPHFAYISCGTWSLAGLELDAPVLTEDSRAANFTNELGVDGTVRYLRNIMGMWLLEECRRTWEAQGLPTHIPVLLAEAARSRAFGALVDPDDPEFLTPGDMPERVREYCRRTDQPVPGSQGAVVRCILESLALAHRRTLRQAAELAGRDITRIHLVGGGSRNDLLCQLTADATGLPVIAGPTEATALGNILVQARAAGLVTDLAEMRRLVASTQHLRRYTPVGDSAAWDAAAARLAPARTEP</sequence>
<evidence type="ECO:0000313" key="10">
    <source>
        <dbReference type="EMBL" id="GAA3978282.1"/>
    </source>
</evidence>
<dbReference type="Pfam" id="PF02782">
    <property type="entry name" value="FGGY_C"/>
    <property type="match status" value="1"/>
</dbReference>
<evidence type="ECO:0000256" key="7">
    <source>
        <dbReference type="ARBA" id="ARBA00023308"/>
    </source>
</evidence>
<feature type="domain" description="Carbohydrate kinase FGGY C-terminal" evidence="9">
    <location>
        <begin position="262"/>
        <end position="454"/>
    </location>
</feature>
<keyword evidence="2" id="KW-0119">Carbohydrate metabolism</keyword>
<name>A0ABP7Q8A7_9ACTN</name>
<comment type="similarity">
    <text evidence="1">Belongs to the FGGY kinase family.</text>
</comment>
<dbReference type="PIRSF" id="PIRSF000538">
    <property type="entry name" value="GlpK"/>
    <property type="match status" value="1"/>
</dbReference>
<keyword evidence="3" id="KW-0808">Transferase</keyword>
<proteinExistence type="inferred from homology"/>
<dbReference type="InterPro" id="IPR018485">
    <property type="entry name" value="FGGY_C"/>
</dbReference>
<dbReference type="Proteomes" id="UP001500034">
    <property type="component" value="Unassembled WGS sequence"/>
</dbReference>
<dbReference type="CDD" id="cd07771">
    <property type="entry name" value="ASKHA_NBD_FGGY_RhaB-like"/>
    <property type="match status" value="1"/>
</dbReference>
<feature type="domain" description="Carbohydrate kinase FGGY N-terminal" evidence="8">
    <location>
        <begin position="16"/>
        <end position="251"/>
    </location>
</feature>
<dbReference type="Pfam" id="PF00370">
    <property type="entry name" value="FGGY_N"/>
    <property type="match status" value="1"/>
</dbReference>
<dbReference type="InterPro" id="IPR013449">
    <property type="entry name" value="Rhamnulokinase"/>
</dbReference>
<dbReference type="InterPro" id="IPR050406">
    <property type="entry name" value="FGGY_Carb_Kinase"/>
</dbReference>
<evidence type="ECO:0000259" key="9">
    <source>
        <dbReference type="Pfam" id="PF02782"/>
    </source>
</evidence>
<keyword evidence="5" id="KW-0418">Kinase</keyword>
<dbReference type="InterPro" id="IPR043129">
    <property type="entry name" value="ATPase_NBD"/>
</dbReference>
<dbReference type="SUPFAM" id="SSF53067">
    <property type="entry name" value="Actin-like ATPase domain"/>
    <property type="match status" value="2"/>
</dbReference>
<dbReference type="RefSeq" id="WP_345592654.1">
    <property type="nucleotide sequence ID" value="NZ_BAABCQ010000049.1"/>
</dbReference>
<dbReference type="PANTHER" id="PTHR43095">
    <property type="entry name" value="SUGAR KINASE"/>
    <property type="match status" value="1"/>
</dbReference>
<organism evidence="10 11">
    <name type="scientific">Streptomyces marokkonensis</name>
    <dbReference type="NCBI Taxonomy" id="324855"/>
    <lineage>
        <taxon>Bacteria</taxon>
        <taxon>Bacillati</taxon>
        <taxon>Actinomycetota</taxon>
        <taxon>Actinomycetes</taxon>
        <taxon>Kitasatosporales</taxon>
        <taxon>Streptomycetaceae</taxon>
        <taxon>Streptomyces</taxon>
    </lineage>
</organism>
<evidence type="ECO:0000313" key="11">
    <source>
        <dbReference type="Proteomes" id="UP001500034"/>
    </source>
</evidence>